<proteinExistence type="inferred from homology"/>
<keyword evidence="2 7" id="KW-0813">Transport</keyword>
<keyword evidence="4 7" id="KW-0812">Transmembrane</keyword>
<evidence type="ECO:0000256" key="1">
    <source>
        <dbReference type="ARBA" id="ARBA00004651"/>
    </source>
</evidence>
<evidence type="ECO:0000259" key="8">
    <source>
        <dbReference type="PROSITE" id="PS50928"/>
    </source>
</evidence>
<dbReference type="SUPFAM" id="SSF161098">
    <property type="entry name" value="MetI-like"/>
    <property type="match status" value="1"/>
</dbReference>
<evidence type="ECO:0000256" key="2">
    <source>
        <dbReference type="ARBA" id="ARBA00022448"/>
    </source>
</evidence>
<keyword evidence="3" id="KW-1003">Cell membrane</keyword>
<evidence type="ECO:0000256" key="3">
    <source>
        <dbReference type="ARBA" id="ARBA00022475"/>
    </source>
</evidence>
<comment type="similarity">
    <text evidence="7">Belongs to the binding-protein-dependent transport system permease family.</text>
</comment>
<feature type="transmembrane region" description="Helical" evidence="7">
    <location>
        <begin position="122"/>
        <end position="145"/>
    </location>
</feature>
<evidence type="ECO:0000256" key="4">
    <source>
        <dbReference type="ARBA" id="ARBA00022692"/>
    </source>
</evidence>
<comment type="subcellular location">
    <subcellularLocation>
        <location evidence="1 7">Cell membrane</location>
        <topology evidence="1 7">Multi-pass membrane protein</topology>
    </subcellularLocation>
</comment>
<dbReference type="PROSITE" id="PS50928">
    <property type="entry name" value="ABC_TM1"/>
    <property type="match status" value="1"/>
</dbReference>
<dbReference type="InterPro" id="IPR035906">
    <property type="entry name" value="MetI-like_sf"/>
</dbReference>
<reference evidence="9 10" key="1">
    <citation type="journal article" date="2019" name="Int. J. Syst. Evol. Microbiol.">
        <title>The Global Catalogue of Microorganisms (GCM) 10K type strain sequencing project: providing services to taxonomists for standard genome sequencing and annotation.</title>
        <authorList>
            <consortium name="The Broad Institute Genomics Platform"/>
            <consortium name="The Broad Institute Genome Sequencing Center for Infectious Disease"/>
            <person name="Wu L."/>
            <person name="Ma J."/>
        </authorList>
    </citation>
    <scope>NUCLEOTIDE SEQUENCE [LARGE SCALE GENOMIC DNA]</scope>
    <source>
        <strain evidence="9 10">JCM 9933</strain>
    </source>
</reference>
<keyword evidence="10" id="KW-1185">Reference proteome</keyword>
<accession>A0ABN1EHU9</accession>
<evidence type="ECO:0000256" key="7">
    <source>
        <dbReference type="RuleBase" id="RU363032"/>
    </source>
</evidence>
<gene>
    <name evidence="9" type="ORF">GCM10009416_00920</name>
</gene>
<feature type="transmembrane region" description="Helical" evidence="7">
    <location>
        <begin position="175"/>
        <end position="198"/>
    </location>
</feature>
<evidence type="ECO:0000256" key="6">
    <source>
        <dbReference type="ARBA" id="ARBA00023136"/>
    </source>
</evidence>
<feature type="transmembrane region" description="Helical" evidence="7">
    <location>
        <begin position="61"/>
        <end position="84"/>
    </location>
</feature>
<evidence type="ECO:0000313" key="10">
    <source>
        <dbReference type="Proteomes" id="UP001501588"/>
    </source>
</evidence>
<keyword evidence="6 7" id="KW-0472">Membrane</keyword>
<organism evidence="9 10">
    <name type="scientific">Craurococcus roseus</name>
    <dbReference type="NCBI Taxonomy" id="77585"/>
    <lineage>
        <taxon>Bacteria</taxon>
        <taxon>Pseudomonadati</taxon>
        <taxon>Pseudomonadota</taxon>
        <taxon>Alphaproteobacteria</taxon>
        <taxon>Acetobacterales</taxon>
        <taxon>Acetobacteraceae</taxon>
        <taxon>Craurococcus</taxon>
    </lineage>
</organism>
<dbReference type="InterPro" id="IPR000515">
    <property type="entry name" value="MetI-like"/>
</dbReference>
<dbReference type="PANTHER" id="PTHR30151:SF20">
    <property type="entry name" value="ABC TRANSPORTER PERMEASE PROTEIN HI_0355-RELATED"/>
    <property type="match status" value="1"/>
</dbReference>
<dbReference type="CDD" id="cd06261">
    <property type="entry name" value="TM_PBP2"/>
    <property type="match status" value="1"/>
</dbReference>
<comment type="caution">
    <text evidence="9">The sequence shown here is derived from an EMBL/GenBank/DDBJ whole genome shotgun (WGS) entry which is preliminary data.</text>
</comment>
<feature type="transmembrane region" description="Helical" evidence="7">
    <location>
        <begin position="218"/>
        <end position="240"/>
    </location>
</feature>
<feature type="transmembrane region" description="Helical" evidence="7">
    <location>
        <begin position="91"/>
        <end position="116"/>
    </location>
</feature>
<dbReference type="RefSeq" id="WP_343893157.1">
    <property type="nucleotide sequence ID" value="NZ_BAAAFZ010000002.1"/>
</dbReference>
<name>A0ABN1EHU9_9PROT</name>
<protein>
    <submittedName>
        <fullName evidence="9">ABC transporter permease</fullName>
    </submittedName>
</protein>
<sequence length="260" mass="27248">MRRSHAEAALPWIVALALALLWEAVVRCFAVPEFLLPAPSAIGASMAKWWWPLLDSAARTLLNTVLGFALAVAFGLALGVAIGASPLLYRALYPLLIGFNSVPKVAVVPVLVIWFGGGIVPAVITAFLISFFPIVVNVATGIATVEPELRDVLRALGAGRLDIIRKVGLPRAMPYFFASLKVAITVAFVGSIIAETVAGNQGVGHLMLVASSRFDVPLVFAGLVVTGAMGVAMYALAAVLEARTTGWATRGQRDGLGFGA</sequence>
<dbReference type="Proteomes" id="UP001501588">
    <property type="component" value="Unassembled WGS sequence"/>
</dbReference>
<dbReference type="PANTHER" id="PTHR30151">
    <property type="entry name" value="ALKANE SULFONATE ABC TRANSPORTER-RELATED, MEMBRANE SUBUNIT"/>
    <property type="match status" value="1"/>
</dbReference>
<dbReference type="Gene3D" id="1.10.3720.10">
    <property type="entry name" value="MetI-like"/>
    <property type="match status" value="1"/>
</dbReference>
<dbReference type="EMBL" id="BAAAFZ010000002">
    <property type="protein sequence ID" value="GAA0566740.1"/>
    <property type="molecule type" value="Genomic_DNA"/>
</dbReference>
<evidence type="ECO:0000256" key="5">
    <source>
        <dbReference type="ARBA" id="ARBA00022989"/>
    </source>
</evidence>
<dbReference type="Pfam" id="PF00528">
    <property type="entry name" value="BPD_transp_1"/>
    <property type="match status" value="1"/>
</dbReference>
<keyword evidence="5 7" id="KW-1133">Transmembrane helix</keyword>
<evidence type="ECO:0000313" key="9">
    <source>
        <dbReference type="EMBL" id="GAA0566740.1"/>
    </source>
</evidence>
<feature type="domain" description="ABC transmembrane type-1" evidence="8">
    <location>
        <begin position="57"/>
        <end position="237"/>
    </location>
</feature>